<evidence type="ECO:0000313" key="4">
    <source>
        <dbReference type="EMBL" id="PNZ66256.1"/>
    </source>
</evidence>
<dbReference type="PANTHER" id="PTHR43540:SF1">
    <property type="entry name" value="ISOCHORISMATASE HYDROLASE"/>
    <property type="match status" value="1"/>
</dbReference>
<dbReference type="CDD" id="cd00431">
    <property type="entry name" value="cysteine_hydrolases"/>
    <property type="match status" value="1"/>
</dbReference>
<name>A0AAP8PN31_9STAP</name>
<accession>A0AAP8PN31</accession>
<dbReference type="EMBL" id="PPQW01000070">
    <property type="protein sequence ID" value="PNZ66256.1"/>
    <property type="molecule type" value="Genomic_DNA"/>
</dbReference>
<evidence type="ECO:0000313" key="5">
    <source>
        <dbReference type="Proteomes" id="UP000242470"/>
    </source>
</evidence>
<dbReference type="GeneID" id="64981990"/>
<dbReference type="AlphaFoldDB" id="A0AAP8PN31"/>
<dbReference type="RefSeq" id="WP_059107135.1">
    <property type="nucleotide sequence ID" value="NZ_AP024589.1"/>
</dbReference>
<feature type="domain" description="Isochorismatase-like" evidence="3">
    <location>
        <begin position="3"/>
        <end position="128"/>
    </location>
</feature>
<dbReference type="InterPro" id="IPR000868">
    <property type="entry name" value="Isochorismatase-like_dom"/>
</dbReference>
<dbReference type="PANTHER" id="PTHR43540">
    <property type="entry name" value="PEROXYUREIDOACRYLATE/UREIDOACRYLATE AMIDOHYDROLASE-RELATED"/>
    <property type="match status" value="1"/>
</dbReference>
<evidence type="ECO:0000259" key="3">
    <source>
        <dbReference type="Pfam" id="PF00857"/>
    </source>
</evidence>
<dbReference type="Pfam" id="PF00857">
    <property type="entry name" value="Isochorismatase"/>
    <property type="match status" value="1"/>
</dbReference>
<evidence type="ECO:0000256" key="1">
    <source>
        <dbReference type="ARBA" id="ARBA00006336"/>
    </source>
</evidence>
<protein>
    <submittedName>
        <fullName evidence="4">Cysteine hydrolase</fullName>
    </submittedName>
</protein>
<organism evidence="4 5">
    <name type="scientific">Staphylococcus auricularis</name>
    <dbReference type="NCBI Taxonomy" id="29379"/>
    <lineage>
        <taxon>Bacteria</taxon>
        <taxon>Bacillati</taxon>
        <taxon>Bacillota</taxon>
        <taxon>Bacilli</taxon>
        <taxon>Bacillales</taxon>
        <taxon>Staphylococcaceae</taxon>
        <taxon>Staphylococcus</taxon>
    </lineage>
</organism>
<gene>
    <name evidence="4" type="ORF">CD158_09090</name>
</gene>
<keyword evidence="2 4" id="KW-0378">Hydrolase</keyword>
<sequence length="168" mass="19298">MEALIIIDMHENFLQAKESKEIKSKVLKLGEEFKYKNMPIILVEDKHCSSNLDKDILKLSEILIKKETPSAFFHTNLKLILDSYGIKEVVIVGFNIEYCVLFTSITAFELGFKVYMIEDACGTVNNEDTYEMPGLDIADFIGSILNWSNVIEVPYLEEYLEKMIGKRV</sequence>
<dbReference type="InterPro" id="IPR036380">
    <property type="entry name" value="Isochorismatase-like_sf"/>
</dbReference>
<evidence type="ECO:0000256" key="2">
    <source>
        <dbReference type="ARBA" id="ARBA00022801"/>
    </source>
</evidence>
<reference evidence="4 5" key="1">
    <citation type="submission" date="2017-08" db="EMBL/GenBank/DDBJ databases">
        <title>Draft genome sequences of 64 type strains of genus Staph aureus.</title>
        <authorList>
            <person name="Cole K."/>
            <person name="Golubchik T."/>
            <person name="Russell J."/>
            <person name="Foster D."/>
            <person name="Llewelyn M."/>
            <person name="Wilson D."/>
            <person name="Crook D."/>
            <person name="Paul J."/>
        </authorList>
    </citation>
    <scope>NUCLEOTIDE SEQUENCE [LARGE SCALE GENOMIC DNA]</scope>
    <source>
        <strain evidence="4 5">NCTC 12101</strain>
    </source>
</reference>
<dbReference type="GO" id="GO:0016787">
    <property type="term" value="F:hydrolase activity"/>
    <property type="evidence" value="ECO:0007669"/>
    <property type="project" value="UniProtKB-KW"/>
</dbReference>
<dbReference type="SUPFAM" id="SSF52499">
    <property type="entry name" value="Isochorismatase-like hydrolases"/>
    <property type="match status" value="1"/>
</dbReference>
<comment type="similarity">
    <text evidence="1">Belongs to the isochorismatase family.</text>
</comment>
<dbReference type="Proteomes" id="UP000242470">
    <property type="component" value="Unassembled WGS sequence"/>
</dbReference>
<dbReference type="InterPro" id="IPR050272">
    <property type="entry name" value="Isochorismatase-like_hydrls"/>
</dbReference>
<proteinExistence type="inferred from homology"/>
<comment type="caution">
    <text evidence="4">The sequence shown here is derived from an EMBL/GenBank/DDBJ whole genome shotgun (WGS) entry which is preliminary data.</text>
</comment>
<dbReference type="Gene3D" id="3.40.50.850">
    <property type="entry name" value="Isochorismatase-like"/>
    <property type="match status" value="1"/>
</dbReference>